<dbReference type="PROSITE" id="PS51186">
    <property type="entry name" value="GNAT"/>
    <property type="match status" value="1"/>
</dbReference>
<protein>
    <submittedName>
        <fullName evidence="2">Acyl-coa n-acyltransferase</fullName>
    </submittedName>
</protein>
<sequence length="145" mass="17079">MWQIKKLSDLYSNEFYEILKLRIDTFVVEQQRIYHELDTNDKIAFHIFFQDESTGLVEAYARVFKTGNHVTFGRVVVSKESRGTGLGDRLVEEIIKVCKEEWPNAEVMIESQQQVIDFYRKHGFVQVGDIFEFEGTPHVEMKLQK</sequence>
<keyword evidence="2" id="KW-0808">Transferase</keyword>
<dbReference type="STRING" id="140314.SAMN04488076_101109"/>
<dbReference type="Gene3D" id="3.40.630.30">
    <property type="match status" value="1"/>
</dbReference>
<keyword evidence="2" id="KW-0012">Acyltransferase</keyword>
<dbReference type="InterPro" id="IPR000182">
    <property type="entry name" value="GNAT_dom"/>
</dbReference>
<dbReference type="Proteomes" id="UP000242754">
    <property type="component" value="Unassembled WGS sequence"/>
</dbReference>
<feature type="domain" description="N-acetyltransferase" evidence="1">
    <location>
        <begin position="5"/>
        <end position="145"/>
    </location>
</feature>
<dbReference type="RefSeq" id="WP_087031284.1">
    <property type="nucleotide sequence ID" value="NZ_FJNE01000002.1"/>
</dbReference>
<dbReference type="EMBL" id="FJNE01000002">
    <property type="protein sequence ID" value="CZQ85382.1"/>
    <property type="molecule type" value="Genomic_DNA"/>
</dbReference>
<dbReference type="Pfam" id="PF13673">
    <property type="entry name" value="Acetyltransf_10"/>
    <property type="match status" value="1"/>
</dbReference>
<dbReference type="OrthoDB" id="9796171at2"/>
<organism evidence="2 3">
    <name type="scientific">Trichococcus palustris</name>
    <dbReference type="NCBI Taxonomy" id="140314"/>
    <lineage>
        <taxon>Bacteria</taxon>
        <taxon>Bacillati</taxon>
        <taxon>Bacillota</taxon>
        <taxon>Bacilli</taxon>
        <taxon>Lactobacillales</taxon>
        <taxon>Carnobacteriaceae</taxon>
        <taxon>Trichococcus</taxon>
    </lineage>
</organism>
<proteinExistence type="predicted"/>
<dbReference type="SUPFAM" id="SSF55729">
    <property type="entry name" value="Acyl-CoA N-acyltransferases (Nat)"/>
    <property type="match status" value="1"/>
</dbReference>
<keyword evidence="3" id="KW-1185">Reference proteome</keyword>
<dbReference type="AlphaFoldDB" id="A0A143YD14"/>
<dbReference type="GO" id="GO:0016747">
    <property type="term" value="F:acyltransferase activity, transferring groups other than amino-acyl groups"/>
    <property type="evidence" value="ECO:0007669"/>
    <property type="project" value="InterPro"/>
</dbReference>
<gene>
    <name evidence="2" type="ORF">Tpal_625</name>
</gene>
<dbReference type="InterPro" id="IPR016181">
    <property type="entry name" value="Acyl_CoA_acyltransferase"/>
</dbReference>
<evidence type="ECO:0000259" key="1">
    <source>
        <dbReference type="PROSITE" id="PS51186"/>
    </source>
</evidence>
<name>A0A143YD14_9LACT</name>
<evidence type="ECO:0000313" key="3">
    <source>
        <dbReference type="Proteomes" id="UP000242754"/>
    </source>
</evidence>
<accession>A0A143YD14</accession>
<evidence type="ECO:0000313" key="2">
    <source>
        <dbReference type="EMBL" id="CZQ85382.1"/>
    </source>
</evidence>
<reference evidence="2 3" key="1">
    <citation type="submission" date="2016-02" db="EMBL/GenBank/DDBJ databases">
        <authorList>
            <person name="Wen L."/>
            <person name="He K."/>
            <person name="Yang H."/>
        </authorList>
    </citation>
    <scope>NUCLEOTIDE SEQUENCE [LARGE SCALE GENOMIC DNA]</scope>
    <source>
        <strain evidence="2">Trichococcus palustris</strain>
    </source>
</reference>